<dbReference type="KEGG" id="rca:Rcas_2380"/>
<feature type="domain" description="DUF7226" evidence="1">
    <location>
        <begin position="43"/>
        <end position="144"/>
    </location>
</feature>
<keyword evidence="3" id="KW-1185">Reference proteome</keyword>
<proteinExistence type="predicted"/>
<dbReference type="STRING" id="383372.Rcas_2380"/>
<reference evidence="2 3" key="1">
    <citation type="submission" date="2007-08" db="EMBL/GenBank/DDBJ databases">
        <title>Complete sequence of Roseiflexus castenholzii DSM 13941.</title>
        <authorList>
            <consortium name="US DOE Joint Genome Institute"/>
            <person name="Copeland A."/>
            <person name="Lucas S."/>
            <person name="Lapidus A."/>
            <person name="Barry K."/>
            <person name="Glavina del Rio T."/>
            <person name="Dalin E."/>
            <person name="Tice H."/>
            <person name="Pitluck S."/>
            <person name="Thompson L.S."/>
            <person name="Brettin T."/>
            <person name="Bruce D."/>
            <person name="Detter J.C."/>
            <person name="Han C."/>
            <person name="Tapia R."/>
            <person name="Schmutz J."/>
            <person name="Larimer F."/>
            <person name="Land M."/>
            <person name="Hauser L."/>
            <person name="Kyrpides N."/>
            <person name="Mikhailova N."/>
            <person name="Bryant D.A."/>
            <person name="Hanada S."/>
            <person name="Tsukatani Y."/>
            <person name="Richardson P."/>
        </authorList>
    </citation>
    <scope>NUCLEOTIDE SEQUENCE [LARGE SCALE GENOMIC DNA]</scope>
    <source>
        <strain evidence="3">DSM 13941 / HLO8</strain>
    </source>
</reference>
<evidence type="ECO:0000259" key="1">
    <source>
        <dbReference type="Pfam" id="PF23871"/>
    </source>
</evidence>
<gene>
    <name evidence="2" type="ordered locus">Rcas_2380</name>
</gene>
<protein>
    <recommendedName>
        <fullName evidence="1">DUF7226 domain-containing protein</fullName>
    </recommendedName>
</protein>
<sequence length="181" mass="19690">MNTLATSDIPQADVLWHVARVPEAIIRGHTTHEAIGAYLGAKGQRQGLYYAQAARVLGLVGEPEADGTVPLTPYGRAFAQYDRSAQSTALRRLLREQEPTRSVLRAIRERGGIDYNGIAGVLRRLAPLAESTARRRAHTAAAWLIAAGLAAWRDGKLVAVSAPSERMGWAVVRRRMDSAAR</sequence>
<dbReference type="OrthoDB" id="156082at2"/>
<dbReference type="Pfam" id="PF23871">
    <property type="entry name" value="DUF7226"/>
    <property type="match status" value="1"/>
</dbReference>
<dbReference type="EMBL" id="CP000804">
    <property type="protein sequence ID" value="ABU58462.1"/>
    <property type="molecule type" value="Genomic_DNA"/>
</dbReference>
<name>A7NLR6_ROSCS</name>
<evidence type="ECO:0000313" key="2">
    <source>
        <dbReference type="EMBL" id="ABU58462.1"/>
    </source>
</evidence>
<dbReference type="InterPro" id="IPR055650">
    <property type="entry name" value="DUF7226"/>
</dbReference>
<dbReference type="HOGENOM" id="CLU_1502394_0_0_0"/>
<dbReference type="AlphaFoldDB" id="A7NLR6"/>
<dbReference type="RefSeq" id="WP_012120886.1">
    <property type="nucleotide sequence ID" value="NC_009767.1"/>
</dbReference>
<dbReference type="Proteomes" id="UP000000263">
    <property type="component" value="Chromosome"/>
</dbReference>
<accession>A7NLR6</accession>
<organism evidence="2 3">
    <name type="scientific">Roseiflexus castenholzii (strain DSM 13941 / HLO8)</name>
    <dbReference type="NCBI Taxonomy" id="383372"/>
    <lineage>
        <taxon>Bacteria</taxon>
        <taxon>Bacillati</taxon>
        <taxon>Chloroflexota</taxon>
        <taxon>Chloroflexia</taxon>
        <taxon>Chloroflexales</taxon>
        <taxon>Roseiflexineae</taxon>
        <taxon>Roseiflexaceae</taxon>
        <taxon>Roseiflexus</taxon>
    </lineage>
</organism>
<evidence type="ECO:0000313" key="3">
    <source>
        <dbReference type="Proteomes" id="UP000000263"/>
    </source>
</evidence>
<dbReference type="eggNOG" id="ENOG5033GX9">
    <property type="taxonomic scope" value="Bacteria"/>
</dbReference>